<keyword evidence="3" id="KW-0472">Membrane</keyword>
<proteinExistence type="predicted"/>
<feature type="transmembrane region" description="Helical" evidence="3">
    <location>
        <begin position="157"/>
        <end position="180"/>
    </location>
</feature>
<evidence type="ECO:0000313" key="4">
    <source>
        <dbReference type="EMBL" id="ARU06261.1"/>
    </source>
</evidence>
<organism evidence="4 5">
    <name type="scientific">Comamonas serinivorans</name>
    <dbReference type="NCBI Taxonomy" id="1082851"/>
    <lineage>
        <taxon>Bacteria</taxon>
        <taxon>Pseudomonadati</taxon>
        <taxon>Pseudomonadota</taxon>
        <taxon>Betaproteobacteria</taxon>
        <taxon>Burkholderiales</taxon>
        <taxon>Comamonadaceae</taxon>
        <taxon>Comamonas</taxon>
    </lineage>
</organism>
<feature type="transmembrane region" description="Helical" evidence="3">
    <location>
        <begin position="38"/>
        <end position="57"/>
    </location>
</feature>
<evidence type="ECO:0000256" key="1">
    <source>
        <dbReference type="SAM" id="Coils"/>
    </source>
</evidence>
<feature type="transmembrane region" description="Helical" evidence="3">
    <location>
        <begin position="115"/>
        <end position="136"/>
    </location>
</feature>
<evidence type="ECO:0000256" key="2">
    <source>
        <dbReference type="SAM" id="MobiDB-lite"/>
    </source>
</evidence>
<feature type="transmembrane region" description="Helical" evidence="3">
    <location>
        <begin position="90"/>
        <end position="109"/>
    </location>
</feature>
<reference evidence="4 5" key="1">
    <citation type="submission" date="2017-05" db="EMBL/GenBank/DDBJ databases">
        <authorList>
            <person name="Song R."/>
            <person name="Chenine A.L."/>
            <person name="Ruprecht R.M."/>
        </authorList>
    </citation>
    <scope>NUCLEOTIDE SEQUENCE [LARGE SCALE GENOMIC DNA]</scope>
    <source>
        <strain evidence="4 5">DSM 26136</strain>
    </source>
</reference>
<dbReference type="InterPro" id="IPR010295">
    <property type="entry name" value="DUF898"/>
</dbReference>
<feature type="transmembrane region" description="Helical" evidence="3">
    <location>
        <begin position="259"/>
        <end position="282"/>
    </location>
</feature>
<evidence type="ECO:0008006" key="6">
    <source>
        <dbReference type="Google" id="ProtNLM"/>
    </source>
</evidence>
<feature type="transmembrane region" description="Helical" evidence="3">
    <location>
        <begin position="311"/>
        <end position="342"/>
    </location>
</feature>
<dbReference type="EMBL" id="CP021455">
    <property type="protein sequence ID" value="ARU06261.1"/>
    <property type="molecule type" value="Genomic_DNA"/>
</dbReference>
<evidence type="ECO:0000313" key="5">
    <source>
        <dbReference type="Proteomes" id="UP000196138"/>
    </source>
</evidence>
<keyword evidence="3" id="KW-1133">Transmembrane helix</keyword>
<dbReference type="Pfam" id="PF05987">
    <property type="entry name" value="DUF898"/>
    <property type="match status" value="1"/>
</dbReference>
<feature type="region of interest" description="Disordered" evidence="2">
    <location>
        <begin position="1"/>
        <end position="20"/>
    </location>
</feature>
<protein>
    <recommendedName>
        <fullName evidence="6">DUF898 domain-containing protein</fullName>
    </recommendedName>
</protein>
<sequence length="474" mass="52926">MVNDPVQPGTAANADVSAAQPRPPIHSHPLHFAGTGQAYFRVWLVNVVLTVVTLGFFTPYARRRTASYFYNHTEVAGSPLEFTASIRRMMVGFLIVTAAYVAYELASFLEYEWAVNVMLVLAAVAAPFLWGSAMRFRTRATRWRGLRPLFVARWGEIYRQSWPVFAIALVWIGVVVAFNYSGLQRHVELAQAMEALQERHDDLQAQISDLEDASDTPDEAELAPLRAELQTVEDQLAAPPYQAYDDYFHIYIDAVKAKWHVLAAIGVAGVVATLPFVVLLEFNYRRLFVTRTQIGGLFGHWKPVYGDFLRVWIATIGVSVLVLVLAGALFTGLGVMAAAALSMGSMGMMIWAGLLVAVLWLAFIVFAFSPILAYKQARMFQLLWNNIGVGPLARFKCKLNAWAFVRLRLWNLLLTALTLGFYRPYARVAEYRMKLESVTLYVKGDLDELQGRLSQEQGALGDAFADLIGLDLIS</sequence>
<dbReference type="KEGG" id="cser:CCO03_17675"/>
<evidence type="ECO:0000256" key="3">
    <source>
        <dbReference type="SAM" id="Phobius"/>
    </source>
</evidence>
<feature type="coiled-coil region" evidence="1">
    <location>
        <begin position="186"/>
        <end position="213"/>
    </location>
</feature>
<keyword evidence="3" id="KW-0812">Transmembrane</keyword>
<accession>A0A1Y0ESB2</accession>
<name>A0A1Y0ESB2_9BURK</name>
<dbReference type="AlphaFoldDB" id="A0A1Y0ESB2"/>
<dbReference type="Proteomes" id="UP000196138">
    <property type="component" value="Chromosome"/>
</dbReference>
<gene>
    <name evidence="4" type="ORF">CCO03_17675</name>
</gene>
<keyword evidence="1" id="KW-0175">Coiled coil</keyword>
<feature type="transmembrane region" description="Helical" evidence="3">
    <location>
        <begin position="348"/>
        <end position="374"/>
    </location>
</feature>
<keyword evidence="5" id="KW-1185">Reference proteome</keyword>